<dbReference type="Proteomes" id="UP000309016">
    <property type="component" value="Chromosome"/>
</dbReference>
<dbReference type="PANTHER" id="PTHR34599">
    <property type="entry name" value="PEROXIDASE-RELATED"/>
    <property type="match status" value="1"/>
</dbReference>
<name>A0A5B7WZ24_9FLAO</name>
<evidence type="ECO:0000313" key="2">
    <source>
        <dbReference type="Proteomes" id="UP000309016"/>
    </source>
</evidence>
<dbReference type="OrthoDB" id="9780455at2"/>
<dbReference type="EMBL" id="CP040812">
    <property type="protein sequence ID" value="QCY68426.1"/>
    <property type="molecule type" value="Genomic_DNA"/>
</dbReference>
<sequence>MKNLHKFSLCFVFMGLLAISCSEEDKTHVSNEKATISFGAVLNDLLANRAANKQEIMDLPACTNDEPSYVQVILLQGENEIVGAAGNPFRIDLVTGQIFTEEVPELELEPRTYTLDHFAVYNAAGGLIWLAPRGGALAAFVENPLPLTIEPSAGVKKYVDVPVICYDDRDVNEYGYLFFELNPTEAYEFCFFANYCNDTGRHFPGYYSVDIWLGSDDSGTLLYSGLENSVSTQGEDPAAQPLCIALPNIASYAGNEDYIYYEITLLDWPGVYGDVDNTVITGTLSRDDIEANFDGENAVEYEHIRFGCDMENTAQFDSGFVTTWMDLVVEMHRTTYFNPQSAKHFAYSGLALYEAVVPGMSSYQSVFPQLSGENIEFEGNRDDLYWPASANAALAQLARNILQDFPQPSNLAAIDEMEASFNEDFMAMVSEEKLQRSIAFGQQVANQVHNWSTTDNLFAVCDPYVPAEAPGTWVPTLPAQPAGACLGGARSFITNIAASVLPGPPPAYSEDPESQFYQMNELIYEISQNLTDEDQRIIAAWRDTPGTKLNGPTHVTKLTADLIESENLNLAEASVLLAKQGIAIFDAIIATMNAKYEYTLLWPNTYIQEVLGHATWNSIYPTPPHPSYPAIATSVAAATIEVLEDFFGEDYALEDTTQEDLFGIFYYDSLDALIDDVKLSRTHSGLNYEISVDVGEEVGRAVGEAVNSLNFKN</sequence>
<organism evidence="1 2">
    <name type="scientific">Antarcticibacterium flavum</name>
    <dbReference type="NCBI Taxonomy" id="2058175"/>
    <lineage>
        <taxon>Bacteria</taxon>
        <taxon>Pseudomonadati</taxon>
        <taxon>Bacteroidota</taxon>
        <taxon>Flavobacteriia</taxon>
        <taxon>Flavobacteriales</taxon>
        <taxon>Flavobacteriaceae</taxon>
        <taxon>Antarcticibacterium</taxon>
    </lineage>
</organism>
<evidence type="ECO:0000313" key="1">
    <source>
        <dbReference type="EMBL" id="QCY68426.1"/>
    </source>
</evidence>
<dbReference type="CDD" id="cd03398">
    <property type="entry name" value="PAP2_haloperoxidase"/>
    <property type="match status" value="1"/>
</dbReference>
<dbReference type="AlphaFoldDB" id="A0A5B7WZ24"/>
<dbReference type="GO" id="GO:0004601">
    <property type="term" value="F:peroxidase activity"/>
    <property type="evidence" value="ECO:0007669"/>
    <property type="project" value="UniProtKB-KW"/>
</dbReference>
<dbReference type="InterPro" id="IPR036938">
    <property type="entry name" value="PAP2/HPO_sf"/>
</dbReference>
<keyword evidence="1" id="KW-0575">Peroxidase</keyword>
<gene>
    <name evidence="1" type="ORF">FHG64_02935</name>
</gene>
<dbReference type="KEGG" id="afla:FHG64_02935"/>
<dbReference type="InterPro" id="IPR052559">
    <property type="entry name" value="V-haloperoxidase"/>
</dbReference>
<proteinExistence type="predicted"/>
<dbReference type="PANTHER" id="PTHR34599:SF1">
    <property type="entry name" value="PHOSPHATIDIC ACID PHOSPHATASE TYPE 2_HALOPEROXIDASE DOMAIN-CONTAINING PROTEIN"/>
    <property type="match status" value="1"/>
</dbReference>
<dbReference type="Gene3D" id="1.10.606.20">
    <property type="match status" value="1"/>
</dbReference>
<keyword evidence="1" id="KW-0560">Oxidoreductase</keyword>
<dbReference type="SUPFAM" id="SSF48317">
    <property type="entry name" value="Acid phosphatase/Vanadium-dependent haloperoxidase"/>
    <property type="match status" value="1"/>
</dbReference>
<keyword evidence="2" id="KW-1185">Reference proteome</keyword>
<dbReference type="RefSeq" id="WP_139065001.1">
    <property type="nucleotide sequence ID" value="NZ_CP040812.1"/>
</dbReference>
<accession>A0A5B7WZ24</accession>
<protein>
    <submittedName>
        <fullName evidence="1">Vanadium-dependent haloperoxidase</fullName>
    </submittedName>
</protein>
<dbReference type="PROSITE" id="PS51257">
    <property type="entry name" value="PROKAR_LIPOPROTEIN"/>
    <property type="match status" value="1"/>
</dbReference>
<reference evidence="1 2" key="1">
    <citation type="submission" date="2019-06" db="EMBL/GenBank/DDBJ databases">
        <title>Complete genome sequence of Antarcticibacterium flavum KCTC 52984T from an Antarctic marine sediment.</title>
        <authorList>
            <person name="Lee Y.M."/>
            <person name="Shin S.C."/>
        </authorList>
    </citation>
    <scope>NUCLEOTIDE SEQUENCE [LARGE SCALE GENOMIC DNA]</scope>
    <source>
        <strain evidence="1 2">KCTC 52984</strain>
    </source>
</reference>